<keyword evidence="7" id="KW-0808">Transferase</keyword>
<dbReference type="Gene3D" id="3.90.1150.10">
    <property type="entry name" value="Aspartate Aminotransferase, domain 1"/>
    <property type="match status" value="1"/>
</dbReference>
<gene>
    <name evidence="13" type="ORF">HF086_007052</name>
</gene>
<dbReference type="FunFam" id="3.90.1150.10:FF:000006">
    <property type="entry name" value="Phosphoserine aminotransferase"/>
    <property type="match status" value="1"/>
</dbReference>
<keyword evidence="8" id="KW-0663">Pyridoxal phosphate</keyword>
<dbReference type="AlphaFoldDB" id="A0A922M5M3"/>
<dbReference type="SUPFAM" id="SSF53383">
    <property type="entry name" value="PLP-dependent transferases"/>
    <property type="match status" value="1"/>
</dbReference>
<dbReference type="PIRSF" id="PIRSF000525">
    <property type="entry name" value="SerC"/>
    <property type="match status" value="1"/>
</dbReference>
<dbReference type="InterPro" id="IPR015424">
    <property type="entry name" value="PyrdxlP-dep_Trfase"/>
</dbReference>
<dbReference type="InterPro" id="IPR015421">
    <property type="entry name" value="PyrdxlP-dep_Trfase_major"/>
</dbReference>
<evidence type="ECO:0000256" key="4">
    <source>
        <dbReference type="ARBA" id="ARBA00013030"/>
    </source>
</evidence>
<dbReference type="InterPro" id="IPR022278">
    <property type="entry name" value="Pser_aminoTfrase"/>
</dbReference>
<comment type="cofactor">
    <cofactor evidence="1">
        <name>pyridoxal 5'-phosphate</name>
        <dbReference type="ChEBI" id="CHEBI:597326"/>
    </cofactor>
</comment>
<comment type="pathway">
    <text evidence="2">Amino-acid biosynthesis; L-serine biosynthesis; L-serine from 3-phospho-D-glycerate: step 2/3.</text>
</comment>
<sequence length="351" mass="38808">MSKIYNFGAGPAKMPEEVYEIMRKELTNFDGSGISLLETSHRTKAYMQFNTEVQNVVRRLLDVPANYKILFMAGGGTGEFAAVPLNLMSRTGTADYVVTGDWSAKAAKEAKKYGKVNMVLPPTDRYVGIPDQSEWNLDPNASYVHICTNETIHGNYLITFQSYLVKIYSYLFFGVIYAGAQKNIGTAGVCLVIVREDLLNQALPICPSLFDWTANAKADSILNTPPMFAIYVMGRVLQWVERNGGVEGMAKLAAKKASLVYGAVEESNGFYSVPVAKNARSKMNVPFRIGSPPNEDLEKEFLKGAEALGLIQLKGHRNVGGIRASIYNAVSVEEVETLVKYMKDFQNKYAK</sequence>
<accession>A0A922M5M3</accession>
<evidence type="ECO:0000256" key="7">
    <source>
        <dbReference type="ARBA" id="ARBA00022679"/>
    </source>
</evidence>
<dbReference type="Gene3D" id="3.40.640.10">
    <property type="entry name" value="Type I PLP-dependent aspartate aminotransferase-like (Major domain)"/>
    <property type="match status" value="2"/>
</dbReference>
<feature type="domain" description="Aminotransferase class V" evidence="12">
    <location>
        <begin position="4"/>
        <end position="155"/>
    </location>
</feature>
<reference evidence="13" key="1">
    <citation type="journal article" date="2021" name="G3 (Bethesda)">
        <title>Genome and transcriptome analysis of the beet armyworm Spodoptera exigua reveals targets for pest control. .</title>
        <authorList>
            <person name="Simon S."/>
            <person name="Breeschoten T."/>
            <person name="Jansen H.J."/>
            <person name="Dirks R.P."/>
            <person name="Schranz M.E."/>
            <person name="Ros V.I.D."/>
        </authorList>
    </citation>
    <scope>NUCLEOTIDE SEQUENCE</scope>
    <source>
        <strain evidence="13">TB_SE_WUR_2020</strain>
    </source>
</reference>
<dbReference type="InterPro" id="IPR015422">
    <property type="entry name" value="PyrdxlP-dep_Trfase_small"/>
</dbReference>
<evidence type="ECO:0000256" key="1">
    <source>
        <dbReference type="ARBA" id="ARBA00001933"/>
    </source>
</evidence>
<dbReference type="EC" id="2.6.1.52" evidence="4"/>
<evidence type="ECO:0000256" key="3">
    <source>
        <dbReference type="ARBA" id="ARBA00006904"/>
    </source>
</evidence>
<evidence type="ECO:0000256" key="5">
    <source>
        <dbReference type="ARBA" id="ARBA00022576"/>
    </source>
</evidence>
<comment type="similarity">
    <text evidence="3">Belongs to the class-V pyridoxal-phosphate-dependent aminotransferase family. SerC subfamily.</text>
</comment>
<dbReference type="InterPro" id="IPR000192">
    <property type="entry name" value="Aminotrans_V_dom"/>
</dbReference>
<evidence type="ECO:0000256" key="8">
    <source>
        <dbReference type="ARBA" id="ARBA00022898"/>
    </source>
</evidence>
<dbReference type="NCBIfam" id="NF003764">
    <property type="entry name" value="PRK05355.1"/>
    <property type="match status" value="1"/>
</dbReference>
<comment type="catalytic activity">
    <reaction evidence="11">
        <text>O-phospho-L-serine + 2-oxoglutarate = 3-phosphooxypyruvate + L-glutamate</text>
        <dbReference type="Rhea" id="RHEA:14329"/>
        <dbReference type="ChEBI" id="CHEBI:16810"/>
        <dbReference type="ChEBI" id="CHEBI:18110"/>
        <dbReference type="ChEBI" id="CHEBI:29985"/>
        <dbReference type="ChEBI" id="CHEBI:57524"/>
        <dbReference type="EC" id="2.6.1.52"/>
    </reaction>
</comment>
<organism evidence="13 14">
    <name type="scientific">Spodoptera exigua</name>
    <name type="common">Beet armyworm</name>
    <name type="synonym">Noctua fulgens</name>
    <dbReference type="NCBI Taxonomy" id="7107"/>
    <lineage>
        <taxon>Eukaryota</taxon>
        <taxon>Metazoa</taxon>
        <taxon>Ecdysozoa</taxon>
        <taxon>Arthropoda</taxon>
        <taxon>Hexapoda</taxon>
        <taxon>Insecta</taxon>
        <taxon>Pterygota</taxon>
        <taxon>Neoptera</taxon>
        <taxon>Endopterygota</taxon>
        <taxon>Lepidoptera</taxon>
        <taxon>Glossata</taxon>
        <taxon>Ditrysia</taxon>
        <taxon>Noctuoidea</taxon>
        <taxon>Noctuidae</taxon>
        <taxon>Amphipyrinae</taxon>
        <taxon>Spodoptera</taxon>
    </lineage>
</organism>
<keyword evidence="9" id="KW-0718">Serine biosynthesis</keyword>
<feature type="domain" description="Aminotransferase class V" evidence="12">
    <location>
        <begin position="175"/>
        <end position="338"/>
    </location>
</feature>
<dbReference type="HAMAP" id="MF_00160">
    <property type="entry name" value="SerC_aminotrans_5"/>
    <property type="match status" value="1"/>
</dbReference>
<evidence type="ECO:0000256" key="11">
    <source>
        <dbReference type="ARBA" id="ARBA00049007"/>
    </source>
</evidence>
<comment type="catalytic activity">
    <reaction evidence="10">
        <text>4-(phosphooxy)-L-threonine + 2-oxoglutarate = (R)-3-hydroxy-2-oxo-4-phosphooxybutanoate + L-glutamate</text>
        <dbReference type="Rhea" id="RHEA:16573"/>
        <dbReference type="ChEBI" id="CHEBI:16810"/>
        <dbReference type="ChEBI" id="CHEBI:29985"/>
        <dbReference type="ChEBI" id="CHEBI:58452"/>
        <dbReference type="ChEBI" id="CHEBI:58538"/>
        <dbReference type="EC" id="2.6.1.52"/>
    </reaction>
</comment>
<dbReference type="PANTHER" id="PTHR43247:SF1">
    <property type="entry name" value="PHOSPHOSERINE AMINOTRANSFERASE"/>
    <property type="match status" value="1"/>
</dbReference>
<evidence type="ECO:0000256" key="6">
    <source>
        <dbReference type="ARBA" id="ARBA00022605"/>
    </source>
</evidence>
<evidence type="ECO:0000256" key="10">
    <source>
        <dbReference type="ARBA" id="ARBA00047630"/>
    </source>
</evidence>
<dbReference type="GO" id="GO:0004648">
    <property type="term" value="F:O-phospho-L-serine:2-oxoglutarate aminotransferase activity"/>
    <property type="evidence" value="ECO:0007669"/>
    <property type="project" value="UniProtKB-EC"/>
</dbReference>
<dbReference type="Pfam" id="PF00266">
    <property type="entry name" value="Aminotran_5"/>
    <property type="match status" value="2"/>
</dbReference>
<evidence type="ECO:0000256" key="9">
    <source>
        <dbReference type="ARBA" id="ARBA00023299"/>
    </source>
</evidence>
<keyword evidence="5" id="KW-0032">Aminotransferase</keyword>
<evidence type="ECO:0000313" key="13">
    <source>
        <dbReference type="EMBL" id="KAH9630628.1"/>
    </source>
</evidence>
<dbReference type="FunFam" id="3.40.640.10:FF:000010">
    <property type="entry name" value="Phosphoserine aminotransferase"/>
    <property type="match status" value="1"/>
</dbReference>
<proteinExistence type="inferred from homology"/>
<dbReference type="PANTHER" id="PTHR43247">
    <property type="entry name" value="PHOSPHOSERINE AMINOTRANSFERASE"/>
    <property type="match status" value="1"/>
</dbReference>
<dbReference type="GO" id="GO:0005737">
    <property type="term" value="C:cytoplasm"/>
    <property type="evidence" value="ECO:0007669"/>
    <property type="project" value="TreeGrafter"/>
</dbReference>
<dbReference type="GO" id="GO:0006564">
    <property type="term" value="P:L-serine biosynthetic process"/>
    <property type="evidence" value="ECO:0007669"/>
    <property type="project" value="UniProtKB-KW"/>
</dbReference>
<dbReference type="Proteomes" id="UP000814243">
    <property type="component" value="Unassembled WGS sequence"/>
</dbReference>
<dbReference type="GO" id="GO:0030170">
    <property type="term" value="F:pyridoxal phosphate binding"/>
    <property type="evidence" value="ECO:0007669"/>
    <property type="project" value="TreeGrafter"/>
</dbReference>
<evidence type="ECO:0000313" key="14">
    <source>
        <dbReference type="Proteomes" id="UP000814243"/>
    </source>
</evidence>
<comment type="caution">
    <text evidence="13">The sequence shown here is derived from an EMBL/GenBank/DDBJ whole genome shotgun (WGS) entry which is preliminary data.</text>
</comment>
<protein>
    <recommendedName>
        <fullName evidence="4">phosphoserine transaminase</fullName>
        <ecNumber evidence="4">2.6.1.52</ecNumber>
    </recommendedName>
</protein>
<keyword evidence="6" id="KW-0028">Amino-acid biosynthesis</keyword>
<name>A0A922M5M3_SPOEX</name>
<evidence type="ECO:0000259" key="12">
    <source>
        <dbReference type="Pfam" id="PF00266"/>
    </source>
</evidence>
<dbReference type="EMBL" id="JACEFF010000815">
    <property type="protein sequence ID" value="KAH9630628.1"/>
    <property type="molecule type" value="Genomic_DNA"/>
</dbReference>
<evidence type="ECO:0000256" key="2">
    <source>
        <dbReference type="ARBA" id="ARBA00005099"/>
    </source>
</evidence>